<organism evidence="1 2">
    <name type="scientific">Marinobacter confluentis</name>
    <dbReference type="NCBI Taxonomy" id="1697557"/>
    <lineage>
        <taxon>Bacteria</taxon>
        <taxon>Pseudomonadati</taxon>
        <taxon>Pseudomonadota</taxon>
        <taxon>Gammaproteobacteria</taxon>
        <taxon>Pseudomonadales</taxon>
        <taxon>Marinobacteraceae</taxon>
        <taxon>Marinobacter</taxon>
    </lineage>
</organism>
<name>A0A4Z1BRM6_9GAMM</name>
<dbReference type="PANTHER" id="PTHR36510:SF3">
    <property type="entry name" value="CONSERVED PROTEIN"/>
    <property type="match status" value="1"/>
</dbReference>
<accession>A0A4Z1BRM6</accession>
<dbReference type="PIRSF" id="PIRSF012666">
    <property type="entry name" value="UCP012666"/>
    <property type="match status" value="1"/>
</dbReference>
<dbReference type="InterPro" id="IPR016602">
    <property type="entry name" value="UCP012666"/>
</dbReference>
<dbReference type="GO" id="GO:0016879">
    <property type="term" value="F:ligase activity, forming carbon-nitrogen bonds"/>
    <property type="evidence" value="ECO:0007669"/>
    <property type="project" value="UniProtKB-ARBA"/>
</dbReference>
<keyword evidence="2" id="KW-1185">Reference proteome</keyword>
<evidence type="ECO:0000313" key="2">
    <source>
        <dbReference type="Proteomes" id="UP000298325"/>
    </source>
</evidence>
<sequence length="494" mass="55554">MGLSVKESEFTTEDFERFAAKVRTDLTALTRLLDRPGFGEGEPSIGAEVEFYIVNPDLRVQPINTEIAASAQDPQLTVELNRFNLEYNLSPQAFKGTPFARTEQELLGAIQRINRHAAPLNGELVPIGILPTLRQCDMGAKVMTDEPRYHALSNALIQQRGEPFSIHIGGNDVIDLEADDVTMEGANTSFQLHWRVPAHRYADYFNAVQLVTPIALALASNSPSLFGHHLWEETRIALFKQSVDSRSPNHRTWKHPSRVYYGNGWARSAWELFAASASLYPPIIPLMSEEDPMAVIDRGDVPELAELRLHHGTTWPWNRAIFDHTEGGHLRIEIRSMPAGPTAVDMCANGLFVIGAALAVLEDIRHLTSILPFHYAEHNFYRAAKYGIDADIIWPHKDQVQLQDTPLLNVARELLPRAREALQRTAVDEAEIHRLLGIIDGRIQTGMTGARWQRQVTESFSRSQTSDEAFKNMLSLYMSNQKTNTPLHEWTLSS</sequence>
<evidence type="ECO:0000313" key="1">
    <source>
        <dbReference type="EMBL" id="TGN40295.1"/>
    </source>
</evidence>
<dbReference type="InterPro" id="IPR014746">
    <property type="entry name" value="Gln_synth/guanido_kin_cat_dom"/>
</dbReference>
<dbReference type="OrthoDB" id="240589at2"/>
<reference evidence="1 2" key="1">
    <citation type="submission" date="2019-04" db="EMBL/GenBank/DDBJ databases">
        <authorList>
            <person name="Park S."/>
            <person name="Yoon J.-H."/>
        </authorList>
    </citation>
    <scope>NUCLEOTIDE SEQUENCE [LARGE SCALE GENOMIC DNA]</scope>
    <source>
        <strain evidence="1 2">HJM-18</strain>
    </source>
</reference>
<dbReference type="InterPro" id="IPR006336">
    <property type="entry name" value="GCS2"/>
</dbReference>
<protein>
    <recommendedName>
        <fullName evidence="3">Glutamate--cysteine ligase</fullName>
    </recommendedName>
</protein>
<dbReference type="SUPFAM" id="SSF55931">
    <property type="entry name" value="Glutamine synthetase/guanido kinase"/>
    <property type="match status" value="1"/>
</dbReference>
<evidence type="ECO:0008006" key="3">
    <source>
        <dbReference type="Google" id="ProtNLM"/>
    </source>
</evidence>
<dbReference type="AlphaFoldDB" id="A0A4Z1BRM6"/>
<dbReference type="Gene3D" id="3.30.590.20">
    <property type="match status" value="1"/>
</dbReference>
<gene>
    <name evidence="1" type="ORF">E5Q11_08425</name>
</gene>
<dbReference type="Proteomes" id="UP000298325">
    <property type="component" value="Unassembled WGS sequence"/>
</dbReference>
<comment type="caution">
    <text evidence="1">The sequence shown here is derived from an EMBL/GenBank/DDBJ whole genome shotgun (WGS) entry which is preliminary data.</text>
</comment>
<dbReference type="EMBL" id="SRPF01000002">
    <property type="protein sequence ID" value="TGN40295.1"/>
    <property type="molecule type" value="Genomic_DNA"/>
</dbReference>
<dbReference type="RefSeq" id="WP_135802957.1">
    <property type="nucleotide sequence ID" value="NZ_SRPF01000002.1"/>
</dbReference>
<dbReference type="Pfam" id="PF04107">
    <property type="entry name" value="GCS2"/>
    <property type="match status" value="1"/>
</dbReference>
<dbReference type="PANTHER" id="PTHR36510">
    <property type="entry name" value="GLUTAMATE--CYSTEINE LIGASE 2-RELATED"/>
    <property type="match status" value="1"/>
</dbReference>
<dbReference type="InterPro" id="IPR050141">
    <property type="entry name" value="GCL_type2/YbdK_subfam"/>
</dbReference>
<proteinExistence type="predicted"/>